<name>A0A0E9VS82_ANGAN</name>
<sequence length="54" mass="5974">MRIFAPPFPPFSSFIPLPLIRFSFLSPSPIVLQASACSLSYFWIVITAQNGSGR</sequence>
<reference evidence="1" key="1">
    <citation type="submission" date="2014-11" db="EMBL/GenBank/DDBJ databases">
        <authorList>
            <person name="Amaro Gonzalez C."/>
        </authorList>
    </citation>
    <scope>NUCLEOTIDE SEQUENCE</scope>
</reference>
<organism evidence="1">
    <name type="scientific">Anguilla anguilla</name>
    <name type="common">European freshwater eel</name>
    <name type="synonym">Muraena anguilla</name>
    <dbReference type="NCBI Taxonomy" id="7936"/>
    <lineage>
        <taxon>Eukaryota</taxon>
        <taxon>Metazoa</taxon>
        <taxon>Chordata</taxon>
        <taxon>Craniata</taxon>
        <taxon>Vertebrata</taxon>
        <taxon>Euteleostomi</taxon>
        <taxon>Actinopterygii</taxon>
        <taxon>Neopterygii</taxon>
        <taxon>Teleostei</taxon>
        <taxon>Anguilliformes</taxon>
        <taxon>Anguillidae</taxon>
        <taxon>Anguilla</taxon>
    </lineage>
</organism>
<dbReference type="EMBL" id="GBXM01027705">
    <property type="protein sequence ID" value="JAH80872.1"/>
    <property type="molecule type" value="Transcribed_RNA"/>
</dbReference>
<proteinExistence type="predicted"/>
<reference evidence="1" key="2">
    <citation type="journal article" date="2015" name="Fish Shellfish Immunol.">
        <title>Early steps in the European eel (Anguilla anguilla)-Vibrio vulnificus interaction in the gills: Role of the RtxA13 toxin.</title>
        <authorList>
            <person name="Callol A."/>
            <person name="Pajuelo D."/>
            <person name="Ebbesson L."/>
            <person name="Teles M."/>
            <person name="MacKenzie S."/>
            <person name="Amaro C."/>
        </authorList>
    </citation>
    <scope>NUCLEOTIDE SEQUENCE</scope>
</reference>
<protein>
    <submittedName>
        <fullName evidence="1">Uncharacterized protein</fullName>
    </submittedName>
</protein>
<accession>A0A0E9VS82</accession>
<dbReference type="AlphaFoldDB" id="A0A0E9VS82"/>
<evidence type="ECO:0000313" key="1">
    <source>
        <dbReference type="EMBL" id="JAH80872.1"/>
    </source>
</evidence>